<evidence type="ECO:0000256" key="5">
    <source>
        <dbReference type="ARBA" id="ARBA00022777"/>
    </source>
</evidence>
<reference evidence="10 11" key="1">
    <citation type="submission" date="2012-02" db="EMBL/GenBank/DDBJ databases">
        <title>The Genome Sequence of Parabacteroides johnsonii CL02T12C29.</title>
        <authorList>
            <consortium name="The Broad Institute Genome Sequencing Platform"/>
            <person name="Earl A."/>
            <person name="Ward D."/>
            <person name="Feldgarden M."/>
            <person name="Gevers D."/>
            <person name="Zitomersky N.L."/>
            <person name="Coyne M.J."/>
            <person name="Comstock L.E."/>
            <person name="Young S.K."/>
            <person name="Zeng Q."/>
            <person name="Gargeya S."/>
            <person name="Fitzgerald M."/>
            <person name="Haas B."/>
            <person name="Abouelleil A."/>
            <person name="Alvarado L."/>
            <person name="Arachchi H.M."/>
            <person name="Berlin A."/>
            <person name="Chapman S.B."/>
            <person name="Gearin G."/>
            <person name="Goldberg J."/>
            <person name="Griggs A."/>
            <person name="Gujja S."/>
            <person name="Hansen M."/>
            <person name="Heiman D."/>
            <person name="Howarth C."/>
            <person name="Larimer J."/>
            <person name="Lui A."/>
            <person name="MacDonald P.J.P."/>
            <person name="McCowen C."/>
            <person name="Montmayeur A."/>
            <person name="Murphy C."/>
            <person name="Neiman D."/>
            <person name="Pearson M."/>
            <person name="Priest M."/>
            <person name="Roberts A."/>
            <person name="Saif S."/>
            <person name="Shea T."/>
            <person name="Sisk P."/>
            <person name="Stolte C."/>
            <person name="Sykes S."/>
            <person name="Wortman J."/>
            <person name="Nusbaum C."/>
            <person name="Birren B."/>
        </authorList>
    </citation>
    <scope>NUCLEOTIDE SEQUENCE [LARGE SCALE GENOMIC DNA]</scope>
    <source>
        <strain evidence="10 11">CL02T12C29</strain>
    </source>
</reference>
<feature type="transmembrane region" description="Helical" evidence="8">
    <location>
        <begin position="198"/>
        <end position="220"/>
    </location>
</feature>
<dbReference type="PANTHER" id="PTHR42878">
    <property type="entry name" value="TWO-COMPONENT HISTIDINE KINASE"/>
    <property type="match status" value="1"/>
</dbReference>
<gene>
    <name evidence="10" type="ORF">HMPREF1077_00271</name>
</gene>
<dbReference type="Pfam" id="PF02518">
    <property type="entry name" value="HATPase_c"/>
    <property type="match status" value="1"/>
</dbReference>
<dbReference type="Gene3D" id="3.30.565.10">
    <property type="entry name" value="Histidine kinase-like ATPase, C-terminal domain"/>
    <property type="match status" value="1"/>
</dbReference>
<keyword evidence="7" id="KW-0902">Two-component regulatory system</keyword>
<keyword evidence="8" id="KW-0812">Transmembrane</keyword>
<dbReference type="InterPro" id="IPR003594">
    <property type="entry name" value="HATPase_dom"/>
</dbReference>
<dbReference type="SUPFAM" id="SSF55874">
    <property type="entry name" value="ATPase domain of HSP90 chaperone/DNA topoisomerase II/histidine kinase"/>
    <property type="match status" value="1"/>
</dbReference>
<evidence type="ECO:0000256" key="2">
    <source>
        <dbReference type="ARBA" id="ARBA00012438"/>
    </source>
</evidence>
<dbReference type="InterPro" id="IPR050351">
    <property type="entry name" value="BphY/WalK/GraS-like"/>
</dbReference>
<dbReference type="CDD" id="cd00075">
    <property type="entry name" value="HATPase"/>
    <property type="match status" value="1"/>
</dbReference>
<dbReference type="GO" id="GO:0005524">
    <property type="term" value="F:ATP binding"/>
    <property type="evidence" value="ECO:0007669"/>
    <property type="project" value="UniProtKB-KW"/>
</dbReference>
<keyword evidence="5" id="KW-0418">Kinase</keyword>
<evidence type="ECO:0000256" key="4">
    <source>
        <dbReference type="ARBA" id="ARBA00022741"/>
    </source>
</evidence>
<dbReference type="AlphaFoldDB" id="K5ZVP9"/>
<dbReference type="InterPro" id="IPR005467">
    <property type="entry name" value="His_kinase_dom"/>
</dbReference>
<keyword evidence="4" id="KW-0547">Nucleotide-binding</keyword>
<feature type="domain" description="Histidine kinase" evidence="9">
    <location>
        <begin position="239"/>
        <end position="451"/>
    </location>
</feature>
<dbReference type="PATRIC" id="fig|999419.3.peg.271"/>
<comment type="caution">
    <text evidence="10">The sequence shown here is derived from an EMBL/GenBank/DDBJ whole genome shotgun (WGS) entry which is preliminary data.</text>
</comment>
<keyword evidence="8" id="KW-0472">Membrane</keyword>
<evidence type="ECO:0000256" key="3">
    <source>
        <dbReference type="ARBA" id="ARBA00022679"/>
    </source>
</evidence>
<dbReference type="OrthoDB" id="1112780at2"/>
<accession>K5ZVP9</accession>
<evidence type="ECO:0000256" key="1">
    <source>
        <dbReference type="ARBA" id="ARBA00000085"/>
    </source>
</evidence>
<dbReference type="EC" id="2.7.13.3" evidence="2"/>
<keyword evidence="8" id="KW-1133">Transmembrane helix</keyword>
<dbReference type="eggNOG" id="COG2205">
    <property type="taxonomic scope" value="Bacteria"/>
</dbReference>
<dbReference type="SUPFAM" id="SSF47384">
    <property type="entry name" value="Homodimeric domain of signal transducing histidine kinase"/>
    <property type="match status" value="1"/>
</dbReference>
<proteinExistence type="predicted"/>
<dbReference type="EMBL" id="AGZP01000004">
    <property type="protein sequence ID" value="EKN15566.1"/>
    <property type="molecule type" value="Genomic_DNA"/>
</dbReference>
<dbReference type="PRINTS" id="PR00344">
    <property type="entry name" value="BCTRLSENSOR"/>
</dbReference>
<protein>
    <recommendedName>
        <fullName evidence="2">histidine kinase</fullName>
        <ecNumber evidence="2">2.7.13.3</ecNumber>
    </recommendedName>
</protein>
<dbReference type="InterPro" id="IPR036097">
    <property type="entry name" value="HisK_dim/P_sf"/>
</dbReference>
<evidence type="ECO:0000313" key="11">
    <source>
        <dbReference type="Proteomes" id="UP000001218"/>
    </source>
</evidence>
<dbReference type="Proteomes" id="UP000001218">
    <property type="component" value="Unassembled WGS sequence"/>
</dbReference>
<dbReference type="HOGENOM" id="CLU_026375_3_1_10"/>
<name>K5ZVP9_9BACT</name>
<keyword evidence="3" id="KW-0808">Transferase</keyword>
<evidence type="ECO:0000259" key="9">
    <source>
        <dbReference type="PROSITE" id="PS50109"/>
    </source>
</evidence>
<evidence type="ECO:0000256" key="6">
    <source>
        <dbReference type="ARBA" id="ARBA00022840"/>
    </source>
</evidence>
<dbReference type="GO" id="GO:0007234">
    <property type="term" value="P:osmosensory signaling via phosphorelay pathway"/>
    <property type="evidence" value="ECO:0007669"/>
    <property type="project" value="TreeGrafter"/>
</dbReference>
<dbReference type="PANTHER" id="PTHR42878:SF7">
    <property type="entry name" value="SENSOR HISTIDINE KINASE GLRK"/>
    <property type="match status" value="1"/>
</dbReference>
<dbReference type="PROSITE" id="PS50109">
    <property type="entry name" value="HIS_KIN"/>
    <property type="match status" value="1"/>
</dbReference>
<dbReference type="RefSeq" id="WP_008154263.1">
    <property type="nucleotide sequence ID" value="NZ_JH976465.1"/>
</dbReference>
<dbReference type="GO" id="GO:0000155">
    <property type="term" value="F:phosphorelay sensor kinase activity"/>
    <property type="evidence" value="ECO:0007669"/>
    <property type="project" value="InterPro"/>
</dbReference>
<dbReference type="InterPro" id="IPR036890">
    <property type="entry name" value="HATPase_C_sf"/>
</dbReference>
<evidence type="ECO:0000313" key="10">
    <source>
        <dbReference type="EMBL" id="EKN15566.1"/>
    </source>
</evidence>
<dbReference type="GO" id="GO:0030295">
    <property type="term" value="F:protein kinase activator activity"/>
    <property type="evidence" value="ECO:0007669"/>
    <property type="project" value="TreeGrafter"/>
</dbReference>
<comment type="catalytic activity">
    <reaction evidence="1">
        <text>ATP + protein L-histidine = ADP + protein N-phospho-L-histidine.</text>
        <dbReference type="EC" id="2.7.13.3"/>
    </reaction>
</comment>
<dbReference type="GO" id="GO:0000156">
    <property type="term" value="F:phosphorelay response regulator activity"/>
    <property type="evidence" value="ECO:0007669"/>
    <property type="project" value="TreeGrafter"/>
</dbReference>
<evidence type="ECO:0000256" key="8">
    <source>
        <dbReference type="SAM" id="Phobius"/>
    </source>
</evidence>
<keyword evidence="6" id="KW-0067">ATP-binding</keyword>
<evidence type="ECO:0000256" key="7">
    <source>
        <dbReference type="ARBA" id="ARBA00023012"/>
    </source>
</evidence>
<dbReference type="Gene3D" id="1.10.287.130">
    <property type="match status" value="1"/>
</dbReference>
<dbReference type="InterPro" id="IPR004358">
    <property type="entry name" value="Sig_transdc_His_kin-like_C"/>
</dbReference>
<dbReference type="SMART" id="SM00387">
    <property type="entry name" value="HATPase_c"/>
    <property type="match status" value="1"/>
</dbReference>
<organism evidence="10 11">
    <name type="scientific">Parabacteroides johnsonii CL02T12C29</name>
    <dbReference type="NCBI Taxonomy" id="999419"/>
    <lineage>
        <taxon>Bacteria</taxon>
        <taxon>Pseudomonadati</taxon>
        <taxon>Bacteroidota</taxon>
        <taxon>Bacteroidia</taxon>
        <taxon>Bacteroidales</taxon>
        <taxon>Tannerellaceae</taxon>
        <taxon>Parabacteroides</taxon>
    </lineage>
</organism>
<sequence length="451" mass="51794">MNRTILISAIGILALLLSQAYWLTNMYLDKIAQYTDLIDKSLSYSIDNELILQSGLFGEYNRTNKPKLIIKSADEMTPEEIKSYKGDTIVLESDSSSHTRKGISTLFAQSSIDFFLKEHSFPMTVLDSIFKNEIQKNIPHATYQLKLCSRKEQTIDSNHRIYKENQQIITITHPIGTKEEFYIQAIVAIPPQQIFLHLFYALIVSFLMTIIILYCLYYQLIVIRNTRKRLLQQQQAIHTAIHDLKAPLNAAYSILDFIALKETDNNRKPLLQTGKMQIRKLTGIIESILNVHKERQNIEIKKTQVFLPELIEEANREIALLFPGKKYRFELNNPTSIRYIHTDPIRLERCLRNLLENALKYSDDNVKITVSLSKHDNRFSIAIQDTGWGIPIKAQKKLGKQFYRVQATGKEVQPGYGLGLCSVKQLVKEMDGSFTFRSTEGTGSVFVITLP</sequence>